<reference evidence="1" key="1">
    <citation type="submission" date="2021-01" db="EMBL/GenBank/DDBJ databases">
        <title>YIM 132084 draft genome.</title>
        <authorList>
            <person name="An D."/>
        </authorList>
    </citation>
    <scope>NUCLEOTIDE SEQUENCE</scope>
    <source>
        <strain evidence="1">YIM 132084</strain>
    </source>
</reference>
<dbReference type="AlphaFoldDB" id="A0A938YCD5"/>
<name>A0A938YCD5_9ACTN</name>
<evidence type="ECO:0000313" key="2">
    <source>
        <dbReference type="Proteomes" id="UP000663792"/>
    </source>
</evidence>
<protein>
    <submittedName>
        <fullName evidence="1">Uncharacterized protein</fullName>
    </submittedName>
</protein>
<accession>A0A938YCD5</accession>
<sequence>MNRQSPGPSRPTKEEAIAAAGMALARLNTLRAQRAAAEAATVVDEWEEPNPSVPMITIQTRADSAGNIDRHNVGDPTPILEVRMPWLPCTGFTDLAWLTPVEARRIADVLVMGADLAERVAR</sequence>
<gene>
    <name evidence="1" type="ORF">JL106_08105</name>
</gene>
<comment type="caution">
    <text evidence="1">The sequence shown here is derived from an EMBL/GenBank/DDBJ whole genome shotgun (WGS) entry which is preliminary data.</text>
</comment>
<dbReference type="EMBL" id="JAERWK010000010">
    <property type="protein sequence ID" value="MBM9467239.1"/>
    <property type="molecule type" value="Genomic_DNA"/>
</dbReference>
<proteinExistence type="predicted"/>
<dbReference type="RefSeq" id="WP_205260195.1">
    <property type="nucleotide sequence ID" value="NZ_JAERWK010000010.1"/>
</dbReference>
<keyword evidence="2" id="KW-1185">Reference proteome</keyword>
<dbReference type="Proteomes" id="UP000663792">
    <property type="component" value="Unassembled WGS sequence"/>
</dbReference>
<organism evidence="1 2">
    <name type="scientific">Nakamurella leprariae</name>
    <dbReference type="NCBI Taxonomy" id="2803911"/>
    <lineage>
        <taxon>Bacteria</taxon>
        <taxon>Bacillati</taxon>
        <taxon>Actinomycetota</taxon>
        <taxon>Actinomycetes</taxon>
        <taxon>Nakamurellales</taxon>
        <taxon>Nakamurellaceae</taxon>
        <taxon>Nakamurella</taxon>
    </lineage>
</organism>
<evidence type="ECO:0000313" key="1">
    <source>
        <dbReference type="EMBL" id="MBM9467239.1"/>
    </source>
</evidence>